<name>A0A381TN77_9ZZZZ</name>
<feature type="domain" description="OmpA-like" evidence="4">
    <location>
        <begin position="150"/>
        <end position="264"/>
    </location>
</feature>
<dbReference type="InterPro" id="IPR006665">
    <property type="entry name" value="OmpA-like"/>
</dbReference>
<comment type="subcellular location">
    <subcellularLocation>
        <location evidence="1">Cell outer membrane</location>
    </subcellularLocation>
</comment>
<sequence>MEAYKTKADFEAQEMHDWNSAKLYAEKALGAADGKDILPEKISYWVIPADKQSELNKAYNNLMTVYKEALLLDPFNLAKAISSLDCWAEQQEENWQTWDIDQCRNDFLSAMHEIFGSLEKEEGISTKQKINNEISKLDDSVSDDSVSIVTKNSENKILQIIYFDFDKSKLSDVSIEEIKNFINTNKKTIKKFIVVGHTDTMGTKKYNKVLSLERAEVVQKVLTELGIEKNNIHILGKGEDNLRVQTADEVKHPANRRAEISPLN</sequence>
<dbReference type="PRINTS" id="PR01021">
    <property type="entry name" value="OMPADOMAIN"/>
</dbReference>
<dbReference type="Gene3D" id="3.30.1330.60">
    <property type="entry name" value="OmpA-like domain"/>
    <property type="match status" value="1"/>
</dbReference>
<dbReference type="InterPro" id="IPR050330">
    <property type="entry name" value="Bact_OuterMem_StrucFunc"/>
</dbReference>
<gene>
    <name evidence="5" type="ORF">METZ01_LOCUS68337</name>
</gene>
<evidence type="ECO:0000313" key="5">
    <source>
        <dbReference type="EMBL" id="SVA15483.1"/>
    </source>
</evidence>
<protein>
    <recommendedName>
        <fullName evidence="4">OmpA-like domain-containing protein</fullName>
    </recommendedName>
</protein>
<dbReference type="PROSITE" id="PS51123">
    <property type="entry name" value="OMPA_2"/>
    <property type="match status" value="1"/>
</dbReference>
<keyword evidence="2" id="KW-0472">Membrane</keyword>
<accession>A0A381TN77</accession>
<dbReference type="Pfam" id="PF00691">
    <property type="entry name" value="OmpA"/>
    <property type="match status" value="1"/>
</dbReference>
<evidence type="ECO:0000256" key="2">
    <source>
        <dbReference type="ARBA" id="ARBA00023136"/>
    </source>
</evidence>
<dbReference type="SUPFAM" id="SSF103088">
    <property type="entry name" value="OmpA-like"/>
    <property type="match status" value="1"/>
</dbReference>
<dbReference type="PANTHER" id="PTHR30329:SF21">
    <property type="entry name" value="LIPOPROTEIN YIAD-RELATED"/>
    <property type="match status" value="1"/>
</dbReference>
<evidence type="ECO:0000259" key="4">
    <source>
        <dbReference type="PROSITE" id="PS51123"/>
    </source>
</evidence>
<dbReference type="CDD" id="cd07185">
    <property type="entry name" value="OmpA_C-like"/>
    <property type="match status" value="1"/>
</dbReference>
<dbReference type="InterPro" id="IPR036737">
    <property type="entry name" value="OmpA-like_sf"/>
</dbReference>
<dbReference type="InterPro" id="IPR006664">
    <property type="entry name" value="OMP_bac"/>
</dbReference>
<dbReference type="PANTHER" id="PTHR30329">
    <property type="entry name" value="STATOR ELEMENT OF FLAGELLAR MOTOR COMPLEX"/>
    <property type="match status" value="1"/>
</dbReference>
<evidence type="ECO:0000256" key="1">
    <source>
        <dbReference type="ARBA" id="ARBA00004442"/>
    </source>
</evidence>
<dbReference type="GO" id="GO:0009279">
    <property type="term" value="C:cell outer membrane"/>
    <property type="evidence" value="ECO:0007669"/>
    <property type="project" value="UniProtKB-SubCell"/>
</dbReference>
<proteinExistence type="predicted"/>
<dbReference type="AlphaFoldDB" id="A0A381TN77"/>
<reference evidence="5" key="1">
    <citation type="submission" date="2018-05" db="EMBL/GenBank/DDBJ databases">
        <authorList>
            <person name="Lanie J.A."/>
            <person name="Ng W.-L."/>
            <person name="Kazmierczak K.M."/>
            <person name="Andrzejewski T.M."/>
            <person name="Davidsen T.M."/>
            <person name="Wayne K.J."/>
            <person name="Tettelin H."/>
            <person name="Glass J.I."/>
            <person name="Rusch D."/>
            <person name="Podicherti R."/>
            <person name="Tsui H.-C.T."/>
            <person name="Winkler M.E."/>
        </authorList>
    </citation>
    <scope>NUCLEOTIDE SEQUENCE</scope>
</reference>
<evidence type="ECO:0000256" key="3">
    <source>
        <dbReference type="ARBA" id="ARBA00023237"/>
    </source>
</evidence>
<keyword evidence="3" id="KW-0998">Cell outer membrane</keyword>
<organism evidence="5">
    <name type="scientific">marine metagenome</name>
    <dbReference type="NCBI Taxonomy" id="408172"/>
    <lineage>
        <taxon>unclassified sequences</taxon>
        <taxon>metagenomes</taxon>
        <taxon>ecological metagenomes</taxon>
    </lineage>
</organism>
<dbReference type="EMBL" id="UINC01004593">
    <property type="protein sequence ID" value="SVA15483.1"/>
    <property type="molecule type" value="Genomic_DNA"/>
</dbReference>